<name>A0ABR1VHQ1_9PEZI</name>
<reference evidence="1 2" key="1">
    <citation type="submission" date="2023-01" db="EMBL/GenBank/DDBJ databases">
        <title>Analysis of 21 Apiospora genomes using comparative genomics revels a genus with tremendous synthesis potential of carbohydrate active enzymes and secondary metabolites.</title>
        <authorList>
            <person name="Sorensen T."/>
        </authorList>
    </citation>
    <scope>NUCLEOTIDE SEQUENCE [LARGE SCALE GENOMIC DNA]</scope>
    <source>
        <strain evidence="1 2">CBS 114990</strain>
    </source>
</reference>
<dbReference type="EMBL" id="JAQQWN010000008">
    <property type="protein sequence ID" value="KAK8070742.1"/>
    <property type="molecule type" value="Genomic_DNA"/>
</dbReference>
<evidence type="ECO:0000313" key="2">
    <source>
        <dbReference type="Proteomes" id="UP001433268"/>
    </source>
</evidence>
<dbReference type="GeneID" id="92048320"/>
<dbReference type="Proteomes" id="UP001433268">
    <property type="component" value="Unassembled WGS sequence"/>
</dbReference>
<dbReference type="RefSeq" id="XP_066664550.1">
    <property type="nucleotide sequence ID" value="XM_066815260.1"/>
</dbReference>
<accession>A0ABR1VHQ1</accession>
<sequence length="173" mass="19468">MPHFQNSQATDFDLPCQDPRPTKTDLSHVAVGVDPRRNVFLWWSLLAKYDVPPSSIPIRYLYSVWPHHSTTNRGLKGRGAFDEFLRAMDAGWAKWMADIKKPLRGDLLSEEEHARLSRDLPDVAGFWLFGPDTFGVVPAVGSVVLDTGAQWEAKMVVDLTQHIPELGVFKLDA</sequence>
<protein>
    <submittedName>
        <fullName evidence="1">Uncharacterized protein</fullName>
    </submittedName>
</protein>
<gene>
    <name evidence="1" type="ORF">PG997_010945</name>
</gene>
<keyword evidence="2" id="KW-1185">Reference proteome</keyword>
<evidence type="ECO:0000313" key="1">
    <source>
        <dbReference type="EMBL" id="KAK8070742.1"/>
    </source>
</evidence>
<organism evidence="1 2">
    <name type="scientific">Apiospora hydei</name>
    <dbReference type="NCBI Taxonomy" id="1337664"/>
    <lineage>
        <taxon>Eukaryota</taxon>
        <taxon>Fungi</taxon>
        <taxon>Dikarya</taxon>
        <taxon>Ascomycota</taxon>
        <taxon>Pezizomycotina</taxon>
        <taxon>Sordariomycetes</taxon>
        <taxon>Xylariomycetidae</taxon>
        <taxon>Amphisphaeriales</taxon>
        <taxon>Apiosporaceae</taxon>
        <taxon>Apiospora</taxon>
    </lineage>
</organism>
<comment type="caution">
    <text evidence="1">The sequence shown here is derived from an EMBL/GenBank/DDBJ whole genome shotgun (WGS) entry which is preliminary data.</text>
</comment>
<proteinExistence type="predicted"/>